<dbReference type="CDD" id="cd15891">
    <property type="entry name" value="SNARE_Vti1a"/>
    <property type="match status" value="1"/>
</dbReference>
<evidence type="ECO:0000256" key="1">
    <source>
        <dbReference type="ARBA" id="ARBA00004211"/>
    </source>
</evidence>
<name>A0A0R3X2N9_HYDTA</name>
<dbReference type="STRING" id="6205.A0A0R3X2N9"/>
<keyword evidence="3" id="KW-0813">Transport</keyword>
<dbReference type="GO" id="GO:0006886">
    <property type="term" value="P:intracellular protein transport"/>
    <property type="evidence" value="ECO:0007669"/>
    <property type="project" value="InterPro"/>
</dbReference>
<dbReference type="InterPro" id="IPR010989">
    <property type="entry name" value="SNARE"/>
</dbReference>
<evidence type="ECO:0000256" key="9">
    <source>
        <dbReference type="SAM" id="MobiDB-lite"/>
    </source>
</evidence>
<dbReference type="Pfam" id="PF12352">
    <property type="entry name" value="V-SNARE_C"/>
    <property type="match status" value="1"/>
</dbReference>
<proteinExistence type="inferred from homology"/>
<dbReference type="GO" id="GO:0006891">
    <property type="term" value="P:intra-Golgi vesicle-mediated transport"/>
    <property type="evidence" value="ECO:0007669"/>
    <property type="project" value="TreeGrafter"/>
</dbReference>
<evidence type="ECO:0000313" key="14">
    <source>
        <dbReference type="WBParaSite" id="TTAC_0000757001-mRNA-1"/>
    </source>
</evidence>
<keyword evidence="8 10" id="KW-0472">Membrane</keyword>
<dbReference type="WBParaSite" id="TTAC_0000757001-mRNA-1">
    <property type="protein sequence ID" value="TTAC_0000757001-mRNA-1"/>
    <property type="gene ID" value="TTAC_0000757001"/>
</dbReference>
<feature type="transmembrane region" description="Helical" evidence="10">
    <location>
        <begin position="41"/>
        <end position="62"/>
    </location>
</feature>
<keyword evidence="4 10" id="KW-0812">Transmembrane</keyword>
<feature type="domain" description="Vesicle transport v-SNARE N-terminal" evidence="11">
    <location>
        <begin position="72"/>
        <end position="132"/>
    </location>
</feature>
<evidence type="ECO:0000256" key="6">
    <source>
        <dbReference type="ARBA" id="ARBA00022989"/>
    </source>
</evidence>
<dbReference type="Gene3D" id="1.20.58.400">
    <property type="entry name" value="t-snare proteins"/>
    <property type="match status" value="1"/>
</dbReference>
<dbReference type="Proteomes" id="UP000274429">
    <property type="component" value="Unassembled WGS sequence"/>
</dbReference>
<dbReference type="GO" id="GO:0006896">
    <property type="term" value="P:Golgi to vacuole transport"/>
    <property type="evidence" value="ECO:0007669"/>
    <property type="project" value="TreeGrafter"/>
</dbReference>
<feature type="region of interest" description="Disordered" evidence="9">
    <location>
        <begin position="289"/>
        <end position="308"/>
    </location>
</feature>
<dbReference type="Pfam" id="PF05008">
    <property type="entry name" value="V-SNARE"/>
    <property type="match status" value="1"/>
</dbReference>
<dbReference type="GO" id="GO:0031902">
    <property type="term" value="C:late endosome membrane"/>
    <property type="evidence" value="ECO:0007669"/>
    <property type="project" value="TreeGrafter"/>
</dbReference>
<evidence type="ECO:0000256" key="3">
    <source>
        <dbReference type="ARBA" id="ARBA00022448"/>
    </source>
</evidence>
<evidence type="ECO:0000313" key="13">
    <source>
        <dbReference type="Proteomes" id="UP000274429"/>
    </source>
</evidence>
<feature type="transmembrane region" description="Helical" evidence="10">
    <location>
        <begin position="256"/>
        <end position="277"/>
    </location>
</feature>
<dbReference type="GO" id="GO:0000149">
    <property type="term" value="F:SNARE binding"/>
    <property type="evidence" value="ECO:0007669"/>
    <property type="project" value="TreeGrafter"/>
</dbReference>
<dbReference type="InterPro" id="IPR007705">
    <property type="entry name" value="Vesicle_trsprt_v-SNARE_N"/>
</dbReference>
<dbReference type="PANTHER" id="PTHR21230">
    <property type="entry name" value="VESICLE TRANSPORT V-SNARE PROTEIN VTI1-RELATED"/>
    <property type="match status" value="1"/>
</dbReference>
<protein>
    <submittedName>
        <fullName evidence="14">V-SNARE domain-containing protein</fullName>
    </submittedName>
</protein>
<sequence length="308" mass="35283">MASILESYEKQYGNLTSEITAKLNNISRLANGKIDLAEFQILLYLYYSFLYIFNYFCLGSVLKQLMSSLYFTKDERKAEITATTRLFDETRELLEQMDLEIQDMPADVKPKYTTRLQCYGQELGRLAQEFKRPRYSMNATPSAGPLSDHSALREELLSGAAADSGDMRASLLTNTERVERTGRRLNEGLRMAYETEEIGGQILNDLDQQRESIQRSRDRVYPLYLSLLMLRHANEDLSRSSRLLSKMYRRVIQNRAILAAIGILMCLVFFGIIYVMFFRDSAKSATTPLSDNFHPPLPNPSKNSSEPV</sequence>
<keyword evidence="6 10" id="KW-1133">Transmembrane helix</keyword>
<keyword evidence="5" id="KW-0653">Protein transport</keyword>
<evidence type="ECO:0000256" key="5">
    <source>
        <dbReference type="ARBA" id="ARBA00022927"/>
    </source>
</evidence>
<gene>
    <name evidence="12" type="ORF">TTAC_LOCUS7555</name>
</gene>
<comment type="subcellular location">
    <subcellularLocation>
        <location evidence="1">Membrane</location>
        <topology evidence="1">Single-pass type IV membrane protein</topology>
    </subcellularLocation>
</comment>
<dbReference type="GO" id="GO:0016236">
    <property type="term" value="P:macroautophagy"/>
    <property type="evidence" value="ECO:0007669"/>
    <property type="project" value="TreeGrafter"/>
</dbReference>
<dbReference type="AlphaFoldDB" id="A0A0R3X2N9"/>
<evidence type="ECO:0000256" key="8">
    <source>
        <dbReference type="ARBA" id="ARBA00023136"/>
    </source>
</evidence>
<dbReference type="GO" id="GO:0031201">
    <property type="term" value="C:SNARE complex"/>
    <property type="evidence" value="ECO:0007669"/>
    <property type="project" value="TreeGrafter"/>
</dbReference>
<dbReference type="GO" id="GO:0005829">
    <property type="term" value="C:cytosol"/>
    <property type="evidence" value="ECO:0007669"/>
    <property type="project" value="GOC"/>
</dbReference>
<dbReference type="SUPFAM" id="SSF58038">
    <property type="entry name" value="SNARE fusion complex"/>
    <property type="match status" value="1"/>
</dbReference>
<dbReference type="InterPro" id="IPR038407">
    <property type="entry name" value="v-SNARE_N_sf"/>
</dbReference>
<evidence type="ECO:0000256" key="10">
    <source>
        <dbReference type="SAM" id="Phobius"/>
    </source>
</evidence>
<evidence type="ECO:0000256" key="2">
    <source>
        <dbReference type="ARBA" id="ARBA00006108"/>
    </source>
</evidence>
<dbReference type="EMBL" id="UYWX01020383">
    <property type="protein sequence ID" value="VDM31954.1"/>
    <property type="molecule type" value="Genomic_DNA"/>
</dbReference>
<dbReference type="FunFam" id="1.20.5.110:FF:000002">
    <property type="entry name" value="Vesicle transport through interaction with t-SNAREsB"/>
    <property type="match status" value="1"/>
</dbReference>
<dbReference type="SUPFAM" id="SSF47661">
    <property type="entry name" value="t-snare proteins"/>
    <property type="match status" value="1"/>
</dbReference>
<dbReference type="GO" id="GO:0005794">
    <property type="term" value="C:Golgi apparatus"/>
    <property type="evidence" value="ECO:0007669"/>
    <property type="project" value="TreeGrafter"/>
</dbReference>
<keyword evidence="7" id="KW-0175">Coiled coil</keyword>
<reference evidence="14" key="1">
    <citation type="submission" date="2017-02" db="UniProtKB">
        <authorList>
            <consortium name="WormBaseParasite"/>
        </authorList>
    </citation>
    <scope>IDENTIFICATION</scope>
</reference>
<dbReference type="OrthoDB" id="430637at2759"/>
<dbReference type="Gene3D" id="1.20.5.110">
    <property type="match status" value="1"/>
</dbReference>
<organism evidence="14">
    <name type="scientific">Hydatigena taeniaeformis</name>
    <name type="common">Feline tapeworm</name>
    <name type="synonym">Taenia taeniaeformis</name>
    <dbReference type="NCBI Taxonomy" id="6205"/>
    <lineage>
        <taxon>Eukaryota</taxon>
        <taxon>Metazoa</taxon>
        <taxon>Spiralia</taxon>
        <taxon>Lophotrochozoa</taxon>
        <taxon>Platyhelminthes</taxon>
        <taxon>Cestoda</taxon>
        <taxon>Eucestoda</taxon>
        <taxon>Cyclophyllidea</taxon>
        <taxon>Taeniidae</taxon>
        <taxon>Hydatigera</taxon>
    </lineage>
</organism>
<dbReference type="GO" id="GO:0005484">
    <property type="term" value="F:SNAP receptor activity"/>
    <property type="evidence" value="ECO:0007669"/>
    <property type="project" value="TreeGrafter"/>
</dbReference>
<comment type="similarity">
    <text evidence="2">Belongs to the VTI1 family.</text>
</comment>
<evidence type="ECO:0000256" key="4">
    <source>
        <dbReference type="ARBA" id="ARBA00022692"/>
    </source>
</evidence>
<dbReference type="GO" id="GO:0048280">
    <property type="term" value="P:vesicle fusion with Golgi apparatus"/>
    <property type="evidence" value="ECO:0007669"/>
    <property type="project" value="TreeGrafter"/>
</dbReference>
<evidence type="ECO:0000313" key="12">
    <source>
        <dbReference type="EMBL" id="VDM31954.1"/>
    </source>
</evidence>
<evidence type="ECO:0000256" key="7">
    <source>
        <dbReference type="ARBA" id="ARBA00023054"/>
    </source>
</evidence>
<accession>A0A0R3X2N9</accession>
<dbReference type="PANTHER" id="PTHR21230:SF26">
    <property type="entry name" value="VESICLE TRANSPORT THROUGH INTERACTION WITH T-SNARES HOMOLOG 1A"/>
    <property type="match status" value="1"/>
</dbReference>
<dbReference type="GO" id="GO:0012507">
    <property type="term" value="C:ER to Golgi transport vesicle membrane"/>
    <property type="evidence" value="ECO:0007669"/>
    <property type="project" value="TreeGrafter"/>
</dbReference>
<dbReference type="GO" id="GO:0005789">
    <property type="term" value="C:endoplasmic reticulum membrane"/>
    <property type="evidence" value="ECO:0007669"/>
    <property type="project" value="TreeGrafter"/>
</dbReference>
<evidence type="ECO:0000259" key="11">
    <source>
        <dbReference type="Pfam" id="PF05008"/>
    </source>
</evidence>
<keyword evidence="13" id="KW-1185">Reference proteome</keyword>
<dbReference type="GO" id="GO:0042147">
    <property type="term" value="P:retrograde transport, endosome to Golgi"/>
    <property type="evidence" value="ECO:0007669"/>
    <property type="project" value="TreeGrafter"/>
</dbReference>
<reference evidence="12 13" key="2">
    <citation type="submission" date="2018-11" db="EMBL/GenBank/DDBJ databases">
        <authorList>
            <consortium name="Pathogen Informatics"/>
        </authorList>
    </citation>
    <scope>NUCLEOTIDE SEQUENCE [LARGE SCALE GENOMIC DNA]</scope>
</reference>